<dbReference type="Pfam" id="PF01507">
    <property type="entry name" value="PAPS_reduct"/>
    <property type="match status" value="1"/>
</dbReference>
<evidence type="ECO:0000313" key="4">
    <source>
        <dbReference type="Proteomes" id="UP000234956"/>
    </source>
</evidence>
<feature type="transmembrane region" description="Helical" evidence="1">
    <location>
        <begin position="6"/>
        <end position="25"/>
    </location>
</feature>
<organism evidence="3 4">
    <name type="scientific">Lysinibacillus fusiformis</name>
    <dbReference type="NCBI Taxonomy" id="28031"/>
    <lineage>
        <taxon>Bacteria</taxon>
        <taxon>Bacillati</taxon>
        <taxon>Bacillota</taxon>
        <taxon>Bacilli</taxon>
        <taxon>Bacillales</taxon>
        <taxon>Bacillaceae</taxon>
        <taxon>Lysinibacillus</taxon>
    </lineage>
</organism>
<comment type="caution">
    <text evidence="3">The sequence shown here is derived from an EMBL/GenBank/DDBJ whole genome shotgun (WGS) entry which is preliminary data.</text>
</comment>
<dbReference type="EMBL" id="PDFK01000002">
    <property type="protein sequence ID" value="PKU52581.1"/>
    <property type="molecule type" value="Genomic_DNA"/>
</dbReference>
<dbReference type="SUPFAM" id="SSF52402">
    <property type="entry name" value="Adenine nucleotide alpha hydrolases-like"/>
    <property type="match status" value="1"/>
</dbReference>
<keyword evidence="1" id="KW-0812">Transmembrane</keyword>
<sequence>MYGREPIYIAMFSGGAASAYVAYLMTLKHGKEKSQLFFTNTLWEHKDNRRFMLEVAEEIGIEITEKKDGRTPEEVFEETRFLGNSRLAKCSSELKVRQTMIYLEELRDQGYEPVLYFGIGKHEKRRRENLEELYSHFLIPRDGEEQPVKTVFPLYESNISDDEIKKIITEEWGIELPQMYNLGFSHANCGGRCVRGGFNHYKHLYETWPEVYIKQEEMENKLRDQLGNVTILKRNGKPYTLEEYRKELDKDSELAKKLVEENDVPCVCHYA</sequence>
<gene>
    <name evidence="3" type="ORF">CRI88_09710</name>
</gene>
<protein>
    <recommendedName>
        <fullName evidence="2">Phosphoadenosine phosphosulphate reductase domain-containing protein</fullName>
    </recommendedName>
</protein>
<dbReference type="GO" id="GO:0003824">
    <property type="term" value="F:catalytic activity"/>
    <property type="evidence" value="ECO:0007669"/>
    <property type="project" value="InterPro"/>
</dbReference>
<dbReference type="Proteomes" id="UP000234956">
    <property type="component" value="Unassembled WGS sequence"/>
</dbReference>
<evidence type="ECO:0000256" key="1">
    <source>
        <dbReference type="SAM" id="Phobius"/>
    </source>
</evidence>
<dbReference type="InterPro" id="IPR002500">
    <property type="entry name" value="PAPS_reduct_dom"/>
</dbReference>
<accession>A0A2I0V2P7</accession>
<reference evidence="3 4" key="1">
    <citation type="submission" date="2017-10" db="EMBL/GenBank/DDBJ databases">
        <title>Draft genome of Lysinibacillus fusiformis strain Juneja, a laboratory-derived pathogen of Drosophila melanogaster.</title>
        <authorList>
            <person name="Smith B.R."/>
            <person name="Unckless R.L."/>
        </authorList>
    </citation>
    <scope>NUCLEOTIDE SEQUENCE [LARGE SCALE GENOMIC DNA]</scope>
    <source>
        <strain evidence="3 4">Juneja</strain>
    </source>
</reference>
<keyword evidence="1" id="KW-1133">Transmembrane helix</keyword>
<feature type="domain" description="Phosphoadenosine phosphosulphate reductase" evidence="2">
    <location>
        <begin position="10"/>
        <end position="185"/>
    </location>
</feature>
<name>A0A2I0V2P7_9BACI</name>
<keyword evidence="1" id="KW-0472">Membrane</keyword>
<dbReference type="AlphaFoldDB" id="A0A2I0V2P7"/>
<dbReference type="InterPro" id="IPR014729">
    <property type="entry name" value="Rossmann-like_a/b/a_fold"/>
</dbReference>
<proteinExistence type="predicted"/>
<evidence type="ECO:0000313" key="3">
    <source>
        <dbReference type="EMBL" id="PKU52581.1"/>
    </source>
</evidence>
<dbReference type="Gene3D" id="3.40.50.620">
    <property type="entry name" value="HUPs"/>
    <property type="match status" value="1"/>
</dbReference>
<evidence type="ECO:0000259" key="2">
    <source>
        <dbReference type="Pfam" id="PF01507"/>
    </source>
</evidence>
<dbReference type="RefSeq" id="WP_101966560.1">
    <property type="nucleotide sequence ID" value="NZ_PDFK01000002.1"/>
</dbReference>